<keyword evidence="3" id="KW-1185">Reference proteome</keyword>
<comment type="caution">
    <text evidence="2">The sequence shown here is derived from an EMBL/GenBank/DDBJ whole genome shotgun (WGS) entry which is preliminary data.</text>
</comment>
<dbReference type="Proteomes" id="UP001075354">
    <property type="component" value="Chromosome 6"/>
</dbReference>
<keyword evidence="1" id="KW-0732">Signal</keyword>
<evidence type="ECO:0000313" key="3">
    <source>
        <dbReference type="Proteomes" id="UP001075354"/>
    </source>
</evidence>
<accession>A0AAV7XKE6</accession>
<dbReference type="AlphaFoldDB" id="A0AAV7XKE6"/>
<dbReference type="EMBL" id="JAPTSV010000006">
    <property type="protein sequence ID" value="KAJ1526615.1"/>
    <property type="molecule type" value="Genomic_DNA"/>
</dbReference>
<name>A0AAV7XKE6_9NEOP</name>
<gene>
    <name evidence="2" type="ORF">ONE63_008201</name>
</gene>
<protein>
    <recommendedName>
        <fullName evidence="4">MD-2-related lipid-recognition domain-containing protein</fullName>
    </recommendedName>
</protein>
<organism evidence="2 3">
    <name type="scientific">Megalurothrips usitatus</name>
    <name type="common">bean blossom thrips</name>
    <dbReference type="NCBI Taxonomy" id="439358"/>
    <lineage>
        <taxon>Eukaryota</taxon>
        <taxon>Metazoa</taxon>
        <taxon>Ecdysozoa</taxon>
        <taxon>Arthropoda</taxon>
        <taxon>Hexapoda</taxon>
        <taxon>Insecta</taxon>
        <taxon>Pterygota</taxon>
        <taxon>Neoptera</taxon>
        <taxon>Paraneoptera</taxon>
        <taxon>Thysanoptera</taxon>
        <taxon>Terebrantia</taxon>
        <taxon>Thripoidea</taxon>
        <taxon>Thripidae</taxon>
        <taxon>Megalurothrips</taxon>
    </lineage>
</organism>
<evidence type="ECO:0000313" key="2">
    <source>
        <dbReference type="EMBL" id="KAJ1526615.1"/>
    </source>
</evidence>
<feature type="signal peptide" evidence="1">
    <location>
        <begin position="1"/>
        <end position="18"/>
    </location>
</feature>
<reference evidence="2" key="1">
    <citation type="submission" date="2022-12" db="EMBL/GenBank/DDBJ databases">
        <title>Chromosome-level genome assembly of the bean flower thrips Megalurothrips usitatus.</title>
        <authorList>
            <person name="Ma L."/>
            <person name="Liu Q."/>
            <person name="Li H."/>
            <person name="Cai W."/>
        </authorList>
    </citation>
    <scope>NUCLEOTIDE SEQUENCE</scope>
    <source>
        <strain evidence="2">Cailab_2022a</strain>
    </source>
</reference>
<evidence type="ECO:0008006" key="4">
    <source>
        <dbReference type="Google" id="ProtNLM"/>
    </source>
</evidence>
<sequence length="194" mass="21704">MSPGAHLLFALLVAETRGRSIPSAVGPYHIAVERIDDCMPPMASKVHVRFSHFNPSRPTDAQYAWGSYYWAVDTDDASYFKMHISKWSNNQWKPNFFVFNFKVKGCSVLRDLLPVTKALVFDVAKSAGASYERANCFVPTGSYELANKSVRVVLADVPVMPYGRYRATVNVGSPKQPDTINCLDAYVQFIPKSK</sequence>
<feature type="chain" id="PRO_5043731450" description="MD-2-related lipid-recognition domain-containing protein" evidence="1">
    <location>
        <begin position="19"/>
        <end position="194"/>
    </location>
</feature>
<proteinExistence type="predicted"/>
<evidence type="ECO:0000256" key="1">
    <source>
        <dbReference type="SAM" id="SignalP"/>
    </source>
</evidence>